<dbReference type="Pfam" id="PF10604">
    <property type="entry name" value="Polyketide_cyc2"/>
    <property type="match status" value="1"/>
</dbReference>
<keyword evidence="2" id="KW-1185">Reference proteome</keyword>
<dbReference type="InterPro" id="IPR023393">
    <property type="entry name" value="START-like_dom_sf"/>
</dbReference>
<protein>
    <submittedName>
        <fullName evidence="1">Polyketide cyclase / dehydrase and lipid transport</fullName>
    </submittedName>
</protein>
<dbReference type="InterPro" id="IPR019587">
    <property type="entry name" value="Polyketide_cyclase/dehydratase"/>
</dbReference>
<dbReference type="SUPFAM" id="SSF55961">
    <property type="entry name" value="Bet v1-like"/>
    <property type="match status" value="1"/>
</dbReference>
<evidence type="ECO:0000313" key="2">
    <source>
        <dbReference type="Proteomes" id="UP000199417"/>
    </source>
</evidence>
<dbReference type="RefSeq" id="WP_072842910.1">
    <property type="nucleotide sequence ID" value="NZ_FNAB01000001.1"/>
</dbReference>
<gene>
    <name evidence="1" type="ORF">SAMN05444580_101857</name>
</gene>
<dbReference type="EMBL" id="FNAB01000001">
    <property type="protein sequence ID" value="SDC77725.1"/>
    <property type="molecule type" value="Genomic_DNA"/>
</dbReference>
<evidence type="ECO:0000313" key="1">
    <source>
        <dbReference type="EMBL" id="SDC77725.1"/>
    </source>
</evidence>
<accession>A0A1G6PEG0</accession>
<dbReference type="Gene3D" id="3.30.530.20">
    <property type="match status" value="1"/>
</dbReference>
<dbReference type="AlphaFoldDB" id="A0A1G6PEG0"/>
<proteinExistence type="predicted"/>
<dbReference type="STRING" id="168276.SAMN05444580_101857"/>
<organism evidence="1 2">
    <name type="scientific">Rhodococcus tukisamuensis</name>
    <dbReference type="NCBI Taxonomy" id="168276"/>
    <lineage>
        <taxon>Bacteria</taxon>
        <taxon>Bacillati</taxon>
        <taxon>Actinomycetota</taxon>
        <taxon>Actinomycetes</taxon>
        <taxon>Mycobacteriales</taxon>
        <taxon>Nocardiaceae</taxon>
        <taxon>Rhodococcus</taxon>
    </lineage>
</organism>
<sequence>MAKLKVSVDVPLAPEVAWEKASALTEFDRWLKIHDGWRSQIPEHLATGTTAESVVSVKGLRNRVKWVLTGYTPPRNLVLAGDGKGGVKIKMTLSVRSKGAGSEVELDIDLGGAPLFGPIGSGVARALKGDIEASLRTFVSLYS</sequence>
<dbReference type="CDD" id="cd07812">
    <property type="entry name" value="SRPBCC"/>
    <property type="match status" value="1"/>
</dbReference>
<reference evidence="1 2" key="1">
    <citation type="submission" date="2016-10" db="EMBL/GenBank/DDBJ databases">
        <authorList>
            <person name="de Groot N.N."/>
        </authorList>
    </citation>
    <scope>NUCLEOTIDE SEQUENCE [LARGE SCALE GENOMIC DNA]</scope>
    <source>
        <strain evidence="1 2">JCM 11308</strain>
    </source>
</reference>
<dbReference type="Proteomes" id="UP000199417">
    <property type="component" value="Unassembled WGS sequence"/>
</dbReference>
<name>A0A1G6PEG0_9NOCA</name>